<evidence type="ECO:0000313" key="3">
    <source>
        <dbReference type="EMBL" id="PRQ36071.1"/>
    </source>
</evidence>
<dbReference type="InterPro" id="IPR058922">
    <property type="entry name" value="WHD_DRP"/>
</dbReference>
<dbReference type="OMA" id="FCIRIED"/>
<keyword evidence="1" id="KW-0677">Repeat</keyword>
<name>A0A2P6QPF7_ROSCH</name>
<reference evidence="3 4" key="1">
    <citation type="journal article" date="2018" name="Nat. Genet.">
        <title>The Rosa genome provides new insights in the design of modern roses.</title>
        <authorList>
            <person name="Bendahmane M."/>
        </authorList>
    </citation>
    <scope>NUCLEOTIDE SEQUENCE [LARGE SCALE GENOMIC DNA]</scope>
    <source>
        <strain evidence="4">cv. Old Blush</strain>
    </source>
</reference>
<evidence type="ECO:0000313" key="4">
    <source>
        <dbReference type="Proteomes" id="UP000238479"/>
    </source>
</evidence>
<comment type="caution">
    <text evidence="3">The sequence shown here is derived from an EMBL/GenBank/DDBJ whole genome shotgun (WGS) entry which is preliminary data.</text>
</comment>
<dbReference type="Pfam" id="PF23559">
    <property type="entry name" value="WHD_DRP"/>
    <property type="match status" value="1"/>
</dbReference>
<dbReference type="Gramene" id="PRQ36071">
    <property type="protein sequence ID" value="PRQ36071"/>
    <property type="gene ID" value="RchiOBHm_Chr4g0387391"/>
</dbReference>
<keyword evidence="4" id="KW-1185">Reference proteome</keyword>
<feature type="domain" description="Disease resistance protein winged helix" evidence="2">
    <location>
        <begin position="1"/>
        <end position="49"/>
    </location>
</feature>
<accession>A0A2P6QPF7</accession>
<dbReference type="Proteomes" id="UP000238479">
    <property type="component" value="Chromosome 4"/>
</dbReference>
<evidence type="ECO:0000259" key="2">
    <source>
        <dbReference type="Pfam" id="PF23559"/>
    </source>
</evidence>
<organism evidence="3 4">
    <name type="scientific">Rosa chinensis</name>
    <name type="common">China rose</name>
    <dbReference type="NCBI Taxonomy" id="74649"/>
    <lineage>
        <taxon>Eukaryota</taxon>
        <taxon>Viridiplantae</taxon>
        <taxon>Streptophyta</taxon>
        <taxon>Embryophyta</taxon>
        <taxon>Tracheophyta</taxon>
        <taxon>Spermatophyta</taxon>
        <taxon>Magnoliopsida</taxon>
        <taxon>eudicotyledons</taxon>
        <taxon>Gunneridae</taxon>
        <taxon>Pentapetalae</taxon>
        <taxon>rosids</taxon>
        <taxon>fabids</taxon>
        <taxon>Rosales</taxon>
        <taxon>Rosaceae</taxon>
        <taxon>Rosoideae</taxon>
        <taxon>Rosoideae incertae sedis</taxon>
        <taxon>Rosa</taxon>
    </lineage>
</organism>
<dbReference type="EMBL" id="PDCK01000042">
    <property type="protein sequence ID" value="PRQ36071.1"/>
    <property type="molecule type" value="Genomic_DNA"/>
</dbReference>
<proteinExistence type="predicted"/>
<gene>
    <name evidence="3" type="ORF">RchiOBHm_Chr4g0387391</name>
</gene>
<evidence type="ECO:0000256" key="1">
    <source>
        <dbReference type="ARBA" id="ARBA00022737"/>
    </source>
</evidence>
<sequence>MAKGLLQPENKRMLKEVGNEYFDDLLSSTFLQHPYGNYFIMHDLISDLAKFIPGEFCVRLEDNASPNIMSKTRHFSYMKAKIS</sequence>
<dbReference type="STRING" id="74649.A0A2P6QPF7"/>
<dbReference type="AlphaFoldDB" id="A0A2P6QPF7"/>
<protein>
    <recommendedName>
        <fullName evidence="2">Disease resistance protein winged helix domain-containing protein</fullName>
    </recommendedName>
</protein>